<feature type="compositionally biased region" description="Low complexity" evidence="2">
    <location>
        <begin position="527"/>
        <end position="538"/>
    </location>
</feature>
<sequence length="3230" mass="310251">MAGRRPRNDNAVALGDWSDLYNEFLASERAMEAMESQPHQLSARGPALELSMADLSGASAPGANRMANLSAGVRPPSGASDFIAEAAAEDLVDEAEAVEEELLRRLGAGDETTAPGSSGPAWPPQHYAALQPPHYQAPQMQAQLQAVGCLGPGFRSSAPAPLPPSLARPQPFSPPTAVAVPGSLAVSRQSWQAPASVPAKPQAAFGVGCHPASAHRDSGLRASVPTAAFGAAGVPEGWVTVNTYGRGPRGATAGVGPQPTTALCQAMGMRSSPVRTSAPAPLGGRTGAQQRDVSPGSMTRPSRGQPSSYAAIHTQRQNSPPHARVGGMGVSGTLSGAMGVGGDAGGVGVLGVGSSMDREEMFEALHRGLSPHRLRAMYPPPGADGAMGPGGYDRQESGPGGSYVAVSAQQQQFPPYQNQLQRIENWAAAAAARSAAPQPAMYMTAAGPRASPMRQSAPLASGAAATAQRGLQPHVAGTAGGQVRGGQGTAGVDVRASAPMLTPRQAAAHAGGRAASPTGIYRPPGPQSQSASGAAGAAQERRAPSRSWNEGLVRPQQQHPASVSSAATAGSSVGSTATGHRRPSQQMQPPLPPQSHLAPRTARAAAAAAAGFAAGAAAAAAAAAAATGAAPTTAGSAEPVLLEQLARRTPSPVEPRSPNLFISPQAYREYAAAAGTTAGAGRQQQQQQPGSHPATAPAAAQVPPSAGMTPTHGVEGAGLEAGGFTAHGIRGMQRRLAAGLEEAAAERDRGRKGAGDRSPGRELRGPSSVTPAGAVALRPPDMYDDGVMQPYAALLHVSTSGNDMSAALEGGASPYTLAAAAAAAAIAAAQRSDAVAARQGTRSSGGGAVVGSGSLFESPSFGGPGLMPPVSGPGAAASAGGGAVAASVTKGIADLDEAGLEALDAEFEFYEAISASRQGTQGGFGSLGGAAAGGAAVTPGAGAGVGAARTGTRALSAGAAAGSIRASWPSPSPAHQSPASISAMASGAAAAAAAAAANGGVGRPMVASSTSGTPWRGQGAGVPPAGAPALQGGVAVRASPSASGGSAAVGTAAPGPSGISAAALSAAAAAVVATALRHTRSPSMSDTGSSGGSGGVGGSALTPGPSAVLDTAALTAQLSRLDAASLEAIRGYASGYIDGRVQAMPQFGQVRSQVVKAAVLRLVDEALAARQPSHPSSQPQPHLARPVAGVTPVRPASAAATLMFVPVERVSPGEERLPAVDLDQAARLLPRHSAADSSSAASAPPRPGSAFLSSPTRAGVAAALLAAAASETGSSMDGSPVHGSGGRRVSGSRGNSSPKSSALVTEGTRSSGGRRKRVSWHSTFDGPPGTLPSSAGADGADAAAAAASAESGALDTSAVDLVAAAAAAAVAAERASLEEAGMLNRASDTLPHSGGEVSTGTGHTAAAEAVEATAPAAAVVVDAVPVTELRLQSADALQPDGAAASAFNAAAGQPAFGDADDQPRAPGPRQEPPRRRLSLAERIAAQLSNEEPAASAADDAPAGGADAAGSAAGGASADQAAEGASTAPVVTRDDANDATTAGTVGRGAADSTQQGTGALAAAAAASARAQLHDALTQRHHHEDVATAAQTTTVAAAIPAAPAPTAQAAEMDAAPTSSAALVLQTPTGGAKASVTPSGGAVTVPTALAAPRESGAVAESPVAIATNSSITGAPAPKAPEKAAEASPMIAGPAHSEQQALSPPQDQHQEQTSVAETAAEASELTPAEPASAAAAAAAATAADTLSTSGSVAAAAAAAAAFPTLAAGKEDAMLPAAQQLAQPEPTSLEAASAGGPSQGRPVATSSSADGYLTHSPGSTSNGSDGGAAPGLPPRASTSSGSGAPPAAAAAAPPAAAAAAPPAAAAAAAAPPAEAAAATATPPMPVPGSAKLGTRTGPHPTGASGPHAGGSARKLGASPPGYQPQTHMLPSSGVTSPGLRVSASSPTITTRGAAALAAGTARAAGSAGAGGGGGSAGGGGGITLSRPAGQTFTSPPQSPASMRPSKLQTLSSGSSARAVQSSGGAPSRHAAPGAGAGTQSSSSQSSGGAGPHPYQPASPPQQLSISNKVMSIVSPTASASGPHPVRTASRSGGGRDTGNAGAGALLSEQLRHDSLKFVRQLEAAIAAQAAEAAQAEAQSAQAAIRGVEQEEQAAAQVLEAAMTAQVESAGAEEREAAAVGGPADGAPAQPDAQHAGGATAVSVVHDEQVQETAECGDELDAGASALSAATAAVQPAPPLLQDHERAPAKQRDTGVTAHEAAELVASSGAADRAAATAAAAMSTAMDVKAAGAEVAHVPHGAPTAASEESAASAHADAEATAVATPAAPDAAVSAAPSSSTGRSADAESSGASDAAGPMAAAEANSAAAQQPSTAEPAAAGVVSDRAATEPATAPAVPVSHAVARGTASAAQEPQKGHAEVPVIPAEPEPTAPAAPADASANAALATVATMSQAAAPAEQHRPQSGAPGSAMSAAQGGVSASSPAREGAPRGVTLTHWRGGSAGGASPTGTSAKTASGTVAAAAGETSSPAAAAAPAGVAAKPVPASTSAEAAPHMAAAAKAPATQEDMAGLAEHVERSEAPKSTGAAALLGAQAEEAAPAVPKPSSAPETTAAAVAAAVQPAVPASSLTVPIAATTAEPAYMTAAAAETAAAAPSIPAPSPEETAAADKKPAPEVVAPPEAAEGAAARPATTADAAAAATAAQASAPAEGSLKPNPSLKSVASAADTPDGSGTSTPTQRRSGRDARSIEPVLAELKTVKAAIAAGDADGSNAARMAELLEQLDSYRRGVERKHGPAHSIATQLRILHTDMSKWLRTNTAASTATAATAAAAAAPGVAAGNADVTVGSGGAAPAAAGSGGARMASGGSSSSMARGFPPALEAVPEAAASEPRPLPSPQGQPDQQQQHWAAAGAVGRRESQSSVHTDATFDAAGGANASTAASTPRDSIADGGGGGFSFPSHQAAVEQPRGSAGGFHALPQPARPSGSGAVGVQHHAVNGGAGNRGVSGGGAAGMPAASMGGMPHSTSLGQQGMGPQMPFAAVGMAGAGGLGHAGMGMGHGGVGTGHGGGMGMGMYGPGGGMAQAGMGGHMGMAGAGMTQPVMPGMGAMVQPGAAMMQPGAAMAGGMGGGGLSLMELANQLNSMAMQQHALHGPGAGGGGGTAGAPAAVFMPVGMRATMPARSQEISAAAAPMTGGAGQAVTAVQRAASATARNETLQQSQPQKKSKSKWGTLFGKK</sequence>
<feature type="compositionally biased region" description="Low complexity" evidence="2">
    <location>
        <begin position="457"/>
        <end position="467"/>
    </location>
</feature>
<feature type="compositionally biased region" description="Low complexity" evidence="2">
    <location>
        <begin position="3007"/>
        <end position="3017"/>
    </location>
</feature>
<feature type="compositionally biased region" description="Low complexity" evidence="2">
    <location>
        <begin position="561"/>
        <end position="602"/>
    </location>
</feature>
<feature type="compositionally biased region" description="Low complexity" evidence="2">
    <location>
        <begin position="2172"/>
        <end position="2193"/>
    </location>
</feature>
<protein>
    <submittedName>
        <fullName evidence="3">Uncharacterized protein</fullName>
    </submittedName>
</protein>
<feature type="compositionally biased region" description="Low complexity" evidence="2">
    <location>
        <begin position="2296"/>
        <end position="2335"/>
    </location>
</feature>
<feature type="region of interest" description="Disordered" evidence="2">
    <location>
        <begin position="2845"/>
        <end position="3028"/>
    </location>
</feature>
<evidence type="ECO:0000313" key="3">
    <source>
        <dbReference type="EMBL" id="KAG2452509.1"/>
    </source>
</evidence>
<comment type="caution">
    <text evidence="3">The sequence shown here is derived from an EMBL/GenBank/DDBJ whole genome shotgun (WGS) entry which is preliminary data.</text>
</comment>
<reference evidence="3" key="1">
    <citation type="journal article" date="2020" name="bioRxiv">
        <title>Comparative genomics of Chlamydomonas.</title>
        <authorList>
            <person name="Craig R.J."/>
            <person name="Hasan A.R."/>
            <person name="Ness R.W."/>
            <person name="Keightley P.D."/>
        </authorList>
    </citation>
    <scope>NUCLEOTIDE SEQUENCE</scope>
    <source>
        <strain evidence="3">CCAP 11/173</strain>
    </source>
</reference>
<feature type="compositionally biased region" description="Low complexity" evidence="2">
    <location>
        <begin position="1078"/>
        <end position="1088"/>
    </location>
</feature>
<feature type="compositionally biased region" description="Gly residues" evidence="2">
    <location>
        <begin position="1089"/>
        <end position="1098"/>
    </location>
</feature>
<feature type="region of interest" description="Disordered" evidence="2">
    <location>
        <begin position="1453"/>
        <end position="1475"/>
    </location>
</feature>
<feature type="region of interest" description="Disordered" evidence="2">
    <location>
        <begin position="2069"/>
        <end position="2096"/>
    </location>
</feature>
<feature type="region of interest" description="Disordered" evidence="2">
    <location>
        <begin position="2163"/>
        <end position="2194"/>
    </location>
</feature>
<evidence type="ECO:0000313" key="4">
    <source>
        <dbReference type="Proteomes" id="UP000613740"/>
    </source>
</evidence>
<feature type="region of interest" description="Disordered" evidence="2">
    <location>
        <begin position="740"/>
        <end position="777"/>
    </location>
</feature>
<feature type="compositionally biased region" description="Low complexity" evidence="2">
    <location>
        <begin position="1289"/>
        <end position="1301"/>
    </location>
</feature>
<feature type="compositionally biased region" description="Low complexity" evidence="2">
    <location>
        <begin position="2925"/>
        <end position="2937"/>
    </location>
</feature>
<evidence type="ECO:0000256" key="1">
    <source>
        <dbReference type="SAM" id="Coils"/>
    </source>
</evidence>
<feature type="region of interest" description="Disordered" evidence="2">
    <location>
        <begin position="266"/>
        <end position="309"/>
    </location>
</feature>
<feature type="region of interest" description="Disordered" evidence="2">
    <location>
        <begin position="1001"/>
        <end position="1024"/>
    </location>
</feature>
<feature type="compositionally biased region" description="Basic and acidic residues" evidence="2">
    <location>
        <begin position="744"/>
        <end position="764"/>
    </location>
</feature>
<feature type="compositionally biased region" description="Low complexity" evidence="2">
    <location>
        <begin position="2499"/>
        <end position="2512"/>
    </location>
</feature>
<name>A0A835WSB9_9CHLO</name>
<feature type="compositionally biased region" description="Polar residues" evidence="2">
    <location>
        <begin position="287"/>
        <end position="309"/>
    </location>
</feature>
<feature type="compositionally biased region" description="Low complexity" evidence="2">
    <location>
        <begin position="2668"/>
        <end position="2706"/>
    </location>
</feature>
<feature type="compositionally biased region" description="Gly residues" evidence="2">
    <location>
        <begin position="2993"/>
        <end position="3006"/>
    </location>
</feature>
<feature type="compositionally biased region" description="Low complexity" evidence="2">
    <location>
        <begin position="1538"/>
        <end position="1549"/>
    </location>
</feature>
<dbReference type="OrthoDB" id="553266at2759"/>
<feature type="region of interest" description="Disordered" evidence="2">
    <location>
        <begin position="1871"/>
        <end position="2057"/>
    </location>
</feature>
<feature type="region of interest" description="Disordered" evidence="2">
    <location>
        <begin position="1231"/>
        <end position="1254"/>
    </location>
</feature>
<dbReference type="Proteomes" id="UP000613740">
    <property type="component" value="Unassembled WGS sequence"/>
</dbReference>
<feature type="region of interest" description="Disordered" evidence="2">
    <location>
        <begin position="1666"/>
        <end position="1709"/>
    </location>
</feature>
<feature type="compositionally biased region" description="Polar residues" evidence="2">
    <location>
        <begin position="2725"/>
        <end position="2734"/>
    </location>
</feature>
<feature type="compositionally biased region" description="Polar residues" evidence="2">
    <location>
        <begin position="1918"/>
        <end position="1930"/>
    </location>
</feature>
<feature type="region of interest" description="Disordered" evidence="2">
    <location>
        <begin position="674"/>
        <end position="720"/>
    </location>
</feature>
<feature type="region of interest" description="Disordered" evidence="2">
    <location>
        <begin position="2648"/>
        <end position="2742"/>
    </location>
</feature>
<accession>A0A835WSB9</accession>
<feature type="compositionally biased region" description="Low complexity" evidence="2">
    <location>
        <begin position="674"/>
        <end position="706"/>
    </location>
</feature>
<feature type="region of interest" description="Disordered" evidence="2">
    <location>
        <begin position="2222"/>
        <end position="2250"/>
    </location>
</feature>
<gene>
    <name evidence="3" type="ORF">HYH02_002748</name>
</gene>
<feature type="compositionally biased region" description="Low complexity" evidence="2">
    <location>
        <begin position="506"/>
        <end position="515"/>
    </location>
</feature>
<feature type="compositionally biased region" description="Polar residues" evidence="2">
    <location>
        <begin position="1693"/>
        <end position="1709"/>
    </location>
</feature>
<proteinExistence type="predicted"/>
<feature type="region of interest" description="Disordered" evidence="2">
    <location>
        <begin position="2293"/>
        <end position="2392"/>
    </location>
</feature>
<feature type="compositionally biased region" description="Low complexity" evidence="2">
    <location>
        <begin position="2341"/>
        <end position="2367"/>
    </location>
</feature>
<feature type="region of interest" description="Disordered" evidence="2">
    <location>
        <begin position="1386"/>
        <end position="1405"/>
    </location>
</feature>
<organism evidence="3 4">
    <name type="scientific">Chlamydomonas schloesseri</name>
    <dbReference type="NCBI Taxonomy" id="2026947"/>
    <lineage>
        <taxon>Eukaryota</taxon>
        <taxon>Viridiplantae</taxon>
        <taxon>Chlorophyta</taxon>
        <taxon>core chlorophytes</taxon>
        <taxon>Chlorophyceae</taxon>
        <taxon>CS clade</taxon>
        <taxon>Chlamydomonadales</taxon>
        <taxon>Chlamydomonadaceae</taxon>
        <taxon>Chlamydomonas</taxon>
    </lineage>
</organism>
<feature type="compositionally biased region" description="Basic and acidic residues" evidence="2">
    <location>
        <begin position="2236"/>
        <end position="2247"/>
    </location>
</feature>
<feature type="region of interest" description="Disordered" evidence="2">
    <location>
        <begin position="448"/>
        <end position="469"/>
    </location>
</feature>
<feature type="compositionally biased region" description="Low complexity" evidence="2">
    <location>
        <begin position="2006"/>
        <end position="2041"/>
    </location>
</feature>
<feature type="region of interest" description="Disordered" evidence="2">
    <location>
        <begin position="3202"/>
        <end position="3230"/>
    </location>
</feature>
<keyword evidence="1" id="KW-0175">Coiled coil</keyword>
<feature type="compositionally biased region" description="Gly residues" evidence="2">
    <location>
        <begin position="1962"/>
        <end position="1977"/>
    </location>
</feature>
<feature type="region of interest" description="Disordered" evidence="2">
    <location>
        <begin position="2446"/>
        <end position="2512"/>
    </location>
</feature>
<evidence type="ECO:0000256" key="2">
    <source>
        <dbReference type="SAM" id="MobiDB-lite"/>
    </source>
</evidence>
<feature type="region of interest" description="Disordered" evidence="2">
    <location>
        <begin position="504"/>
        <end position="602"/>
    </location>
</feature>
<feature type="compositionally biased region" description="Low complexity" evidence="2">
    <location>
        <begin position="2383"/>
        <end position="2392"/>
    </location>
</feature>
<feature type="compositionally biased region" description="Low complexity" evidence="2">
    <location>
        <begin position="1942"/>
        <end position="1961"/>
    </location>
</feature>
<feature type="compositionally biased region" description="Low complexity" evidence="2">
    <location>
        <begin position="1493"/>
        <end position="1527"/>
    </location>
</feature>
<feature type="region of interest" description="Disordered" evidence="2">
    <location>
        <begin position="1078"/>
        <end position="1102"/>
    </location>
</feature>
<feature type="region of interest" description="Disordered" evidence="2">
    <location>
        <begin position="1489"/>
        <end position="1552"/>
    </location>
</feature>
<keyword evidence="4" id="KW-1185">Reference proteome</keyword>
<feature type="compositionally biased region" description="Low complexity" evidence="2">
    <location>
        <begin position="2845"/>
        <end position="2885"/>
    </location>
</feature>
<feature type="coiled-coil region" evidence="1">
    <location>
        <begin position="2113"/>
        <end position="2145"/>
    </location>
</feature>
<feature type="region of interest" description="Disordered" evidence="2">
    <location>
        <begin position="1776"/>
        <end position="1844"/>
    </location>
</feature>
<dbReference type="EMBL" id="JAEHOD010000005">
    <property type="protein sequence ID" value="KAG2452509.1"/>
    <property type="molecule type" value="Genomic_DNA"/>
</dbReference>
<feature type="region of interest" description="Disordered" evidence="2">
    <location>
        <begin position="1270"/>
        <end position="1338"/>
    </location>
</feature>